<organism evidence="3">
    <name type="scientific">Naegleria gruberi</name>
    <name type="common">Amoeba</name>
    <dbReference type="NCBI Taxonomy" id="5762"/>
    <lineage>
        <taxon>Eukaryota</taxon>
        <taxon>Discoba</taxon>
        <taxon>Heterolobosea</taxon>
        <taxon>Tetramitia</taxon>
        <taxon>Eutetramitia</taxon>
        <taxon>Vahlkampfiidae</taxon>
        <taxon>Naegleria</taxon>
    </lineage>
</organism>
<evidence type="ECO:0000259" key="1">
    <source>
        <dbReference type="PROSITE" id="PS50879"/>
    </source>
</evidence>
<dbReference type="VEuPathDB" id="AmoebaDB:NAEGRDRAFT_60001"/>
<dbReference type="PROSITE" id="PS50879">
    <property type="entry name" value="RNASE_H_1"/>
    <property type="match status" value="1"/>
</dbReference>
<dbReference type="EMBL" id="GG738930">
    <property type="protein sequence ID" value="EFC36452.1"/>
    <property type="molecule type" value="Genomic_DNA"/>
</dbReference>
<dbReference type="Gene3D" id="3.60.10.10">
    <property type="entry name" value="Endonuclease/exonuclease/phosphatase"/>
    <property type="match status" value="1"/>
</dbReference>
<feature type="domain" description="RNase H type-1" evidence="1">
    <location>
        <begin position="852"/>
        <end position="983"/>
    </location>
</feature>
<evidence type="ECO:0000313" key="3">
    <source>
        <dbReference type="Proteomes" id="UP000006671"/>
    </source>
</evidence>
<dbReference type="GO" id="GO:0004523">
    <property type="term" value="F:RNA-DNA hybrid ribonuclease activity"/>
    <property type="evidence" value="ECO:0007669"/>
    <property type="project" value="InterPro"/>
</dbReference>
<reference evidence="2 3" key="1">
    <citation type="journal article" date="2010" name="Cell">
        <title>The genome of Naegleria gruberi illuminates early eukaryotic versatility.</title>
        <authorList>
            <person name="Fritz-Laylin L.K."/>
            <person name="Prochnik S.E."/>
            <person name="Ginger M.L."/>
            <person name="Dacks J.B."/>
            <person name="Carpenter M.L."/>
            <person name="Field M.C."/>
            <person name="Kuo A."/>
            <person name="Paredez A."/>
            <person name="Chapman J."/>
            <person name="Pham J."/>
            <person name="Shu S."/>
            <person name="Neupane R."/>
            <person name="Cipriano M."/>
            <person name="Mancuso J."/>
            <person name="Tu H."/>
            <person name="Salamov A."/>
            <person name="Lindquist E."/>
            <person name="Shapiro H."/>
            <person name="Lucas S."/>
            <person name="Grigoriev I.V."/>
            <person name="Cande W.Z."/>
            <person name="Fulton C."/>
            <person name="Rokhsar D.S."/>
            <person name="Dawson S.C."/>
        </authorList>
    </citation>
    <scope>NUCLEOTIDE SEQUENCE [LARGE SCALE GENOMIC DNA]</scope>
    <source>
        <strain evidence="2 3">NEG-M</strain>
    </source>
</reference>
<dbReference type="SUPFAM" id="SSF56219">
    <property type="entry name" value="DNase I-like"/>
    <property type="match status" value="1"/>
</dbReference>
<accession>D2W395</accession>
<evidence type="ECO:0000313" key="2">
    <source>
        <dbReference type="EMBL" id="EFC36452.1"/>
    </source>
</evidence>
<dbReference type="Proteomes" id="UP000006671">
    <property type="component" value="Unassembled WGS sequence"/>
</dbReference>
<dbReference type="Gene3D" id="3.30.420.10">
    <property type="entry name" value="Ribonuclease H-like superfamily/Ribonuclease H"/>
    <property type="match status" value="1"/>
</dbReference>
<proteinExistence type="predicted"/>
<dbReference type="Pfam" id="PF00075">
    <property type="entry name" value="RNase_H"/>
    <property type="match status" value="1"/>
</dbReference>
<keyword evidence="3" id="KW-1185">Reference proteome</keyword>
<name>D2W395_NAEGR</name>
<dbReference type="InterPro" id="IPR036691">
    <property type="entry name" value="Endo/exonu/phosph_ase_sf"/>
</dbReference>
<dbReference type="GO" id="GO:0003676">
    <property type="term" value="F:nucleic acid binding"/>
    <property type="evidence" value="ECO:0007669"/>
    <property type="project" value="InterPro"/>
</dbReference>
<dbReference type="InterPro" id="IPR036397">
    <property type="entry name" value="RNaseH_sf"/>
</dbReference>
<sequence length="1179" mass="137214">MKKIPQQDHPPDTEGSNLLADRIFVLERAIKTYQKENNNLRDYLQQLVNICNGHPLLNNNNNNPIKPVNNNLINTQPSENENLFITRNPVNVRNLPTSRNLINGGNFLTETVQICDSNPKNRTVSYADITRLAPIKAQPSIKKTIAKQKSTTNKMKRNMATNTRPNKRKSNYNLNQIINVICYKDVTNEFVEQITDLLGDSVIIRVNRYCNNIINVICPDETSYKECFNQLVQGSHGGKFILECFPSPAIFNPKPLALSHTTSSKTTHLKMLENIISKYILEDNISVEELYTNYSHNQFIIRISFEDQTICSQMAQNLGLNQYKTIEQIRNETKETTSQCSIPINYTNDEIKKGIIQAFTRINKTLQENNLTITDTTNRSGTTKYKLIKIVHNDMDEMNEFCKKSISLKDKQRNHSGNGFKFKPSIQILDSKIQRKKSAILQIIISYLEHYNGHDSKVVEFQLTSSQFILVEDNDYDNEEEALNSFINAALTIKDEHIILSGDINIDTRNPTSKREKDWLWILNLLRLTELQTSNNTWIRRVQSNIFESKPDHVFVSKDIRIVKEVLMPPLTTNDHIPFYIDLEFKSNLTWRPYFSKSKRKKIYEEINKSPIDNFKELNQAILTQINKYGSKTDRLGVGRISTAYKEEIQDLEEEILHKLNNETISQSEISELQTLLKETHIKNGKHIKEKLIEEFNDRTSSKMYQFDRMVHSKEIKWKDINFEEEEILEYFTNKFTSTNQLPTFIPSRSTIKEGPNWTNSIHIEELEKALKQKGGLGLPSIVEFSERMNLRTMTLIANSNNLLVKKAFKHGIKHCEETKDNIYSKWLLVLKEYNLTLKKNEMKFKLKKIKTGNNFDIHTDGSRLESKTGMGINIYDCSNMNTPVRSLSLHINDQYSNNVAEICSIITAAKVIPRDSKIKIHTDSNVAIEVLKERYKGNFLPLKKAFFKTIKDRKLEYEFKKVEAHKDKENIKVDLLAKNATLKPKIFDIRKLLFNQYILTKNDIIIFDYKRLTTSQHLRLMLDKIESHPNHIPNLDWNSINVSYLKSHLSPKSKYYIWRNSSNAHINFGEGKSFCHDCNTESDLNHYIHECPALDSARYFCLSKISDILDQRECKLTHIQFRPEKHHHVLFFHHSGTTFFEDGYVQQYPDIAEKWPEIQGAISNFVGRSYRYYYIDSM</sequence>
<dbReference type="GeneID" id="8862692"/>
<dbReference type="InterPro" id="IPR002156">
    <property type="entry name" value="RNaseH_domain"/>
</dbReference>
<dbReference type="RefSeq" id="XP_002669196.1">
    <property type="nucleotide sequence ID" value="XM_002669150.1"/>
</dbReference>
<dbReference type="InParanoid" id="D2W395"/>
<dbReference type="KEGG" id="ngr:NAEGRDRAFT_60001"/>
<dbReference type="SUPFAM" id="SSF53098">
    <property type="entry name" value="Ribonuclease H-like"/>
    <property type="match status" value="1"/>
</dbReference>
<gene>
    <name evidence="2" type="ORF">NAEGRDRAFT_60001</name>
</gene>
<protein>
    <recommendedName>
        <fullName evidence="1">RNase H type-1 domain-containing protein</fullName>
    </recommendedName>
</protein>
<dbReference type="InterPro" id="IPR012337">
    <property type="entry name" value="RNaseH-like_sf"/>
</dbReference>
<dbReference type="AlphaFoldDB" id="D2W395"/>